<feature type="signal peptide" evidence="1">
    <location>
        <begin position="1"/>
        <end position="22"/>
    </location>
</feature>
<gene>
    <name evidence="2" type="ORF">HW555_006013</name>
</gene>
<evidence type="ECO:0000313" key="3">
    <source>
        <dbReference type="Proteomes" id="UP000648187"/>
    </source>
</evidence>
<keyword evidence="3" id="KW-1185">Reference proteome</keyword>
<name>A0A835GFX5_SPOEX</name>
<comment type="caution">
    <text evidence="2">The sequence shown here is derived from an EMBL/GenBank/DDBJ whole genome shotgun (WGS) entry which is preliminary data.</text>
</comment>
<dbReference type="EMBL" id="JACKWZ010000085">
    <property type="protein sequence ID" value="KAF9416700.1"/>
    <property type="molecule type" value="Genomic_DNA"/>
</dbReference>
<protein>
    <submittedName>
        <fullName evidence="2">Uncharacterized protein</fullName>
    </submittedName>
</protein>
<dbReference type="AlphaFoldDB" id="A0A835GFX5"/>
<feature type="chain" id="PRO_5032401809" evidence="1">
    <location>
        <begin position="23"/>
        <end position="409"/>
    </location>
</feature>
<sequence>MFSYFNEFKILIFSYWVNTCSGSNVSIADKNPSPYPTEWNNDLAEYLVTKGFVPNDKDLPNQKSLPNTSVLKDMDNDVTYLLSKLPDDELIKLLNEQPSKAEYNIKDIAKLATKYTNNLVLAKEKENVLNKPLAQFNGVFETPKKKKKILTSLEKPKQDGPFFRLDNKEVDPFASNRGADPQYVAVQKINNLLYSHPSEVEPDTNNDDEDEKKELLFDVLVAQLKTLCCKRNKPSKKNNKNKLKLKALLNDIMPQPIISKPFMPEHKYSHTTSPNEHMFLIINDEIKSNGSDDGLISVDPESLGLNSSVMLLGPIATPLSEAQLKIVMMRITNELSKPEYIPLLQQISEGTLSDENIRLVNSLVSGPQTRRYIKPHRCNHQSRLSKVYGGPKWLVCTGYLNLNTPSLYD</sequence>
<accession>A0A835GFX5</accession>
<evidence type="ECO:0000256" key="1">
    <source>
        <dbReference type="SAM" id="SignalP"/>
    </source>
</evidence>
<keyword evidence="1" id="KW-0732">Signal</keyword>
<organism evidence="2 3">
    <name type="scientific">Spodoptera exigua</name>
    <name type="common">Beet armyworm</name>
    <name type="synonym">Noctua fulgens</name>
    <dbReference type="NCBI Taxonomy" id="7107"/>
    <lineage>
        <taxon>Eukaryota</taxon>
        <taxon>Metazoa</taxon>
        <taxon>Ecdysozoa</taxon>
        <taxon>Arthropoda</taxon>
        <taxon>Hexapoda</taxon>
        <taxon>Insecta</taxon>
        <taxon>Pterygota</taxon>
        <taxon>Neoptera</taxon>
        <taxon>Endopterygota</taxon>
        <taxon>Lepidoptera</taxon>
        <taxon>Glossata</taxon>
        <taxon>Ditrysia</taxon>
        <taxon>Noctuoidea</taxon>
        <taxon>Noctuidae</taxon>
        <taxon>Amphipyrinae</taxon>
        <taxon>Spodoptera</taxon>
    </lineage>
</organism>
<evidence type="ECO:0000313" key="2">
    <source>
        <dbReference type="EMBL" id="KAF9416700.1"/>
    </source>
</evidence>
<proteinExistence type="predicted"/>
<dbReference type="Proteomes" id="UP000648187">
    <property type="component" value="Unassembled WGS sequence"/>
</dbReference>
<reference evidence="2" key="1">
    <citation type="submission" date="2020-08" db="EMBL/GenBank/DDBJ databases">
        <title>Spodoptera exigua strain:BAW_Kor-Di-RS1 Genome sequencing and assembly.</title>
        <authorList>
            <person name="Kim J."/>
            <person name="Nam H.Y."/>
            <person name="Kwon M."/>
            <person name="Choi J.H."/>
            <person name="Cho S.R."/>
            <person name="Kim G.-H."/>
        </authorList>
    </citation>
    <scope>NUCLEOTIDE SEQUENCE</scope>
    <source>
        <strain evidence="2">BAW_Kor-Di-RS1</strain>
        <tissue evidence="2">Whole-body</tissue>
    </source>
</reference>